<evidence type="ECO:0000256" key="9">
    <source>
        <dbReference type="ARBA" id="ARBA00022840"/>
    </source>
</evidence>
<dbReference type="FunFam" id="1.10.510.10:FF:000320">
    <property type="entry name" value="Serine/threonine protein kinase"/>
    <property type="match status" value="1"/>
</dbReference>
<proteinExistence type="predicted"/>
<dbReference type="AlphaFoldDB" id="A0A9N9ENL2"/>
<sequence length="889" mass="99504">KANIENIRSVTFSDSEKDVLNNETVLPNGLARIREDRHIMPSDLKRSDKNSQAAARIFHHLELSRFSTESLHSYSFVTNDATMLETRQNILKRSIDFMKSKIKGWKIPVQQAFFQVPAVSSDIILPAESSKDGAAIQKPRMKRTLTDVPSLYTSSLTAASLHSPTRFVPQNQAIITTDNEGKILNANDIACLVFGYARTELCSIKALDLIASPFREKQQRALATIPQNGESNGEVVLACGKVLPIQKKSEETSAASLWLKGKCDDAGNSIFIWIFEEIIESTMTAEIDEYGKILDAKGDIKDLYGYTLDELIGMHVITLIPELPTISSKDVDGDQIMSNTESEDLLKAKLDIEQINRTKFYGSYSKNGGRFPIIGKVSPKNKSKEVDDSSSTLAFILKIISIPTIAGVITAHGTGIIQSCNSDFVKYLFGVGSQELVGKRNINSLLPQFPRLIDILASEHALVEGIVISENTFRHATSLLSSPPSPKISHVKDFSSASISIQGPSGIVAVHRDGTKFDVDIQMRVVESPDEPLHALWITYDRSVNCAINVIPEQNQIQPKTVVEREEEEEKFPISKFIAAGGKPPNTGAQGDSERQIITPPVLSPLQEVQPFDPNLYSAITLEKSIEDFEIIDTLGQGAYGQVKLAYNRQDPEQKRVVLKYVVKGRILVDCWTRDKVLGTVPLEIHILHTLRRIPHPNIVQMVDFFEDEEHYYIEMGLHGVGMDLFDYIELNSGMPESEIKSIFRQVARAIQHLHSNKIVHRDIKDENVILDENGNVQLIDFGSSAYIKEGKKYDTFCGTLDYAAPEVLTGKKYDGPQQDIWALGILLYTLIYKENPFYNIDEIIARDLRIPYILSEGSIDLVKRMLNRDVDLRPPIDDVLNHSWLREE</sequence>
<comment type="catalytic activity">
    <reaction evidence="10">
        <text>L-threonyl-[protein] + ATP = O-phospho-L-threonyl-[protein] + ADP + H(+)</text>
        <dbReference type="Rhea" id="RHEA:46608"/>
        <dbReference type="Rhea" id="RHEA-COMP:11060"/>
        <dbReference type="Rhea" id="RHEA-COMP:11605"/>
        <dbReference type="ChEBI" id="CHEBI:15378"/>
        <dbReference type="ChEBI" id="CHEBI:30013"/>
        <dbReference type="ChEBI" id="CHEBI:30616"/>
        <dbReference type="ChEBI" id="CHEBI:61977"/>
        <dbReference type="ChEBI" id="CHEBI:456216"/>
        <dbReference type="EC" id="2.7.11.1"/>
    </reaction>
</comment>
<evidence type="ECO:0000256" key="6">
    <source>
        <dbReference type="ARBA" id="ARBA00022679"/>
    </source>
</evidence>
<dbReference type="SUPFAM" id="SSF55785">
    <property type="entry name" value="PYP-like sensor domain (PAS domain)"/>
    <property type="match status" value="1"/>
</dbReference>
<evidence type="ECO:0000256" key="7">
    <source>
        <dbReference type="ARBA" id="ARBA00022741"/>
    </source>
</evidence>
<dbReference type="Gene3D" id="1.10.510.10">
    <property type="entry name" value="Transferase(Phosphotransferase) domain 1"/>
    <property type="match status" value="1"/>
</dbReference>
<evidence type="ECO:0000256" key="8">
    <source>
        <dbReference type="ARBA" id="ARBA00022777"/>
    </source>
</evidence>
<dbReference type="InterPro" id="IPR000719">
    <property type="entry name" value="Prot_kinase_dom"/>
</dbReference>
<dbReference type="NCBIfam" id="TIGR00229">
    <property type="entry name" value="sensory_box"/>
    <property type="match status" value="2"/>
</dbReference>
<evidence type="ECO:0000256" key="2">
    <source>
        <dbReference type="ARBA" id="ARBA00012513"/>
    </source>
</evidence>
<gene>
    <name evidence="15" type="ORF">ALEPTO_LOCUS10894</name>
</gene>
<dbReference type="Pfam" id="PF00069">
    <property type="entry name" value="Pkinase"/>
    <property type="match status" value="1"/>
</dbReference>
<evidence type="ECO:0000256" key="11">
    <source>
        <dbReference type="ARBA" id="ARBA00048679"/>
    </source>
</evidence>
<feature type="domain" description="Protein kinase" evidence="13">
    <location>
        <begin position="629"/>
        <end position="886"/>
    </location>
</feature>
<dbReference type="PROSITE" id="PS50112">
    <property type="entry name" value="PAS"/>
    <property type="match status" value="1"/>
</dbReference>
<keyword evidence="9 12" id="KW-0067">ATP-binding</keyword>
<evidence type="ECO:0000313" key="16">
    <source>
        <dbReference type="Proteomes" id="UP000789508"/>
    </source>
</evidence>
<dbReference type="PROSITE" id="PS00108">
    <property type="entry name" value="PROTEIN_KINASE_ST"/>
    <property type="match status" value="1"/>
</dbReference>
<evidence type="ECO:0000256" key="12">
    <source>
        <dbReference type="PROSITE-ProRule" id="PRU10141"/>
    </source>
</evidence>
<keyword evidence="4" id="KW-0723">Serine/threonine-protein kinase</keyword>
<dbReference type="InterPro" id="IPR017441">
    <property type="entry name" value="Protein_kinase_ATP_BS"/>
</dbReference>
<dbReference type="PANTHER" id="PTHR24346">
    <property type="entry name" value="MAP/MICROTUBULE AFFINITY-REGULATING KINASE"/>
    <property type="match status" value="1"/>
</dbReference>
<keyword evidence="16" id="KW-1185">Reference proteome</keyword>
<dbReference type="Pfam" id="PF13426">
    <property type="entry name" value="PAS_9"/>
    <property type="match status" value="1"/>
</dbReference>
<keyword evidence="8" id="KW-0418">Kinase</keyword>
<dbReference type="InterPro" id="IPR011009">
    <property type="entry name" value="Kinase-like_dom_sf"/>
</dbReference>
<dbReference type="InterPro" id="IPR008271">
    <property type="entry name" value="Ser/Thr_kinase_AS"/>
</dbReference>
<dbReference type="FunFam" id="3.30.200.20:FF:000314">
    <property type="entry name" value="Serine/threonine protein kinase"/>
    <property type="match status" value="1"/>
</dbReference>
<evidence type="ECO:0000259" key="13">
    <source>
        <dbReference type="PROSITE" id="PS50011"/>
    </source>
</evidence>
<comment type="catalytic activity">
    <reaction evidence="11">
        <text>L-seryl-[protein] + ATP = O-phospho-L-seryl-[protein] + ADP + H(+)</text>
        <dbReference type="Rhea" id="RHEA:17989"/>
        <dbReference type="Rhea" id="RHEA-COMP:9863"/>
        <dbReference type="Rhea" id="RHEA-COMP:11604"/>
        <dbReference type="ChEBI" id="CHEBI:15378"/>
        <dbReference type="ChEBI" id="CHEBI:29999"/>
        <dbReference type="ChEBI" id="CHEBI:30616"/>
        <dbReference type="ChEBI" id="CHEBI:83421"/>
        <dbReference type="ChEBI" id="CHEBI:456216"/>
        <dbReference type="EC" id="2.7.11.1"/>
    </reaction>
</comment>
<dbReference type="InterPro" id="IPR000014">
    <property type="entry name" value="PAS"/>
</dbReference>
<keyword evidence="7 12" id="KW-0547">Nucleotide-binding</keyword>
<name>A0A9N9ENL2_9GLOM</name>
<dbReference type="GO" id="GO:0005829">
    <property type="term" value="C:cytosol"/>
    <property type="evidence" value="ECO:0007669"/>
    <property type="project" value="TreeGrafter"/>
</dbReference>
<protein>
    <recommendedName>
        <fullName evidence="2">non-specific serine/threonine protein kinase</fullName>
        <ecNumber evidence="2">2.7.11.1</ecNumber>
    </recommendedName>
</protein>
<dbReference type="SMART" id="SM00091">
    <property type="entry name" value="PAS"/>
    <property type="match status" value="2"/>
</dbReference>
<dbReference type="GO" id="GO:0005524">
    <property type="term" value="F:ATP binding"/>
    <property type="evidence" value="ECO:0007669"/>
    <property type="project" value="UniProtKB-UniRule"/>
</dbReference>
<dbReference type="EMBL" id="CAJVPS010014437">
    <property type="protein sequence ID" value="CAG8682355.1"/>
    <property type="molecule type" value="Genomic_DNA"/>
</dbReference>
<keyword evidence="3" id="KW-0963">Cytoplasm</keyword>
<dbReference type="GO" id="GO:0035556">
    <property type="term" value="P:intracellular signal transduction"/>
    <property type="evidence" value="ECO:0007669"/>
    <property type="project" value="TreeGrafter"/>
</dbReference>
<dbReference type="InterPro" id="IPR035965">
    <property type="entry name" value="PAS-like_dom_sf"/>
</dbReference>
<evidence type="ECO:0000256" key="1">
    <source>
        <dbReference type="ARBA" id="ARBA00004496"/>
    </source>
</evidence>
<keyword evidence="6" id="KW-0808">Transferase</keyword>
<organism evidence="15 16">
    <name type="scientific">Ambispora leptoticha</name>
    <dbReference type="NCBI Taxonomy" id="144679"/>
    <lineage>
        <taxon>Eukaryota</taxon>
        <taxon>Fungi</taxon>
        <taxon>Fungi incertae sedis</taxon>
        <taxon>Mucoromycota</taxon>
        <taxon>Glomeromycotina</taxon>
        <taxon>Glomeromycetes</taxon>
        <taxon>Archaeosporales</taxon>
        <taxon>Ambisporaceae</taxon>
        <taxon>Ambispora</taxon>
    </lineage>
</organism>
<dbReference type="OrthoDB" id="10252171at2759"/>
<dbReference type="Gene3D" id="3.30.450.20">
    <property type="entry name" value="PAS domain"/>
    <property type="match status" value="1"/>
</dbReference>
<dbReference type="GO" id="GO:0004674">
    <property type="term" value="F:protein serine/threonine kinase activity"/>
    <property type="evidence" value="ECO:0007669"/>
    <property type="project" value="UniProtKB-KW"/>
</dbReference>
<comment type="caution">
    <text evidence="15">The sequence shown here is derived from an EMBL/GenBank/DDBJ whole genome shotgun (WGS) entry which is preliminary data.</text>
</comment>
<keyword evidence="5" id="KW-0597">Phosphoprotein</keyword>
<reference evidence="15" key="1">
    <citation type="submission" date="2021-06" db="EMBL/GenBank/DDBJ databases">
        <authorList>
            <person name="Kallberg Y."/>
            <person name="Tangrot J."/>
            <person name="Rosling A."/>
        </authorList>
    </citation>
    <scope>NUCLEOTIDE SEQUENCE</scope>
    <source>
        <strain evidence="15">FL130A</strain>
    </source>
</reference>
<dbReference type="PROSITE" id="PS50011">
    <property type="entry name" value="PROTEIN_KINASE_DOM"/>
    <property type="match status" value="1"/>
</dbReference>
<feature type="binding site" evidence="12">
    <location>
        <position position="664"/>
    </location>
    <ligand>
        <name>ATP</name>
        <dbReference type="ChEBI" id="CHEBI:30616"/>
    </ligand>
</feature>
<dbReference type="GO" id="GO:0045719">
    <property type="term" value="P:negative regulation of glycogen biosynthetic process"/>
    <property type="evidence" value="ECO:0007669"/>
    <property type="project" value="TreeGrafter"/>
</dbReference>
<dbReference type="PANTHER" id="PTHR24346:SF51">
    <property type="entry name" value="PAS DOMAIN-CONTAINING SERINE_THREONINE-PROTEIN KINASE"/>
    <property type="match status" value="1"/>
</dbReference>
<dbReference type="Proteomes" id="UP000789508">
    <property type="component" value="Unassembled WGS sequence"/>
</dbReference>
<dbReference type="GO" id="GO:0005634">
    <property type="term" value="C:nucleus"/>
    <property type="evidence" value="ECO:0007669"/>
    <property type="project" value="TreeGrafter"/>
</dbReference>
<evidence type="ECO:0000256" key="5">
    <source>
        <dbReference type="ARBA" id="ARBA00022553"/>
    </source>
</evidence>
<evidence type="ECO:0000256" key="3">
    <source>
        <dbReference type="ARBA" id="ARBA00022490"/>
    </source>
</evidence>
<feature type="non-terminal residue" evidence="15">
    <location>
        <position position="889"/>
    </location>
</feature>
<dbReference type="EC" id="2.7.11.1" evidence="2"/>
<evidence type="ECO:0000256" key="4">
    <source>
        <dbReference type="ARBA" id="ARBA00022527"/>
    </source>
</evidence>
<comment type="subcellular location">
    <subcellularLocation>
        <location evidence="1">Cytoplasm</location>
    </subcellularLocation>
</comment>
<evidence type="ECO:0000313" key="15">
    <source>
        <dbReference type="EMBL" id="CAG8682355.1"/>
    </source>
</evidence>
<dbReference type="PROSITE" id="PS00107">
    <property type="entry name" value="PROTEIN_KINASE_ATP"/>
    <property type="match status" value="1"/>
</dbReference>
<accession>A0A9N9ENL2</accession>
<feature type="domain" description="PAS" evidence="14">
    <location>
        <begin position="287"/>
        <end position="317"/>
    </location>
</feature>
<dbReference type="CDD" id="cd00130">
    <property type="entry name" value="PAS"/>
    <property type="match status" value="1"/>
</dbReference>
<evidence type="ECO:0000256" key="10">
    <source>
        <dbReference type="ARBA" id="ARBA00047899"/>
    </source>
</evidence>
<dbReference type="Gene3D" id="3.30.200.20">
    <property type="entry name" value="Phosphorylase Kinase, domain 1"/>
    <property type="match status" value="1"/>
</dbReference>
<dbReference type="CDD" id="cd14004">
    <property type="entry name" value="STKc_PASK"/>
    <property type="match status" value="1"/>
</dbReference>
<evidence type="ECO:0000259" key="14">
    <source>
        <dbReference type="PROSITE" id="PS50112"/>
    </source>
</evidence>
<dbReference type="SMART" id="SM00220">
    <property type="entry name" value="S_TKc"/>
    <property type="match status" value="1"/>
</dbReference>
<dbReference type="SUPFAM" id="SSF56112">
    <property type="entry name" value="Protein kinase-like (PK-like)"/>
    <property type="match status" value="1"/>
</dbReference>